<dbReference type="EMBL" id="VWRR01000006">
    <property type="protein sequence ID" value="KAF6003459.1"/>
    <property type="molecule type" value="Genomic_DNA"/>
</dbReference>
<dbReference type="InterPro" id="IPR011990">
    <property type="entry name" value="TPR-like_helical_dom_sf"/>
</dbReference>
<comment type="caution">
    <text evidence="2">The sequence shown here is derived from an EMBL/GenBank/DDBJ whole genome shotgun (WGS) entry which is preliminary data.</text>
</comment>
<proteinExistence type="predicted"/>
<feature type="compositionally biased region" description="Polar residues" evidence="1">
    <location>
        <begin position="266"/>
        <end position="276"/>
    </location>
</feature>
<dbReference type="OrthoDB" id="10480650at2759"/>
<keyword evidence="3" id="KW-1185">Reference proteome</keyword>
<gene>
    <name evidence="2" type="ORF">F1559_000473</name>
</gene>
<organism evidence="2 3">
    <name type="scientific">Cyanidiococcus yangmingshanensis</name>
    <dbReference type="NCBI Taxonomy" id="2690220"/>
    <lineage>
        <taxon>Eukaryota</taxon>
        <taxon>Rhodophyta</taxon>
        <taxon>Bangiophyceae</taxon>
        <taxon>Cyanidiales</taxon>
        <taxon>Cyanidiaceae</taxon>
        <taxon>Cyanidiococcus</taxon>
    </lineage>
</organism>
<dbReference type="Gene3D" id="1.25.40.10">
    <property type="entry name" value="Tetratricopeptide repeat domain"/>
    <property type="match status" value="1"/>
</dbReference>
<evidence type="ECO:0000313" key="3">
    <source>
        <dbReference type="Proteomes" id="UP000530660"/>
    </source>
</evidence>
<feature type="region of interest" description="Disordered" evidence="1">
    <location>
        <begin position="257"/>
        <end position="285"/>
    </location>
</feature>
<evidence type="ECO:0000313" key="2">
    <source>
        <dbReference type="EMBL" id="KAF6003459.1"/>
    </source>
</evidence>
<name>A0A7J7IL93_9RHOD</name>
<sequence length="285" mass="32428">MTAKGAVSSLAQAATSLLNRDPAALSFAELHRLHQRLLRHTLRVRDGEALWLLSQFYERGLHAQWRLLGKTRPRSDGIVSQYWSRVRRRVSALMTERVQSLDLYLAERYRYAAARAGFLEAQKALVTELRLTGDSTDHELAHALLKRIARVIPRDRSGTEATVLSHLGIACVARNELSEALSYLERWYDCVAATDRPADAVAVLGILYARRWLQSSHQRQDRDLTRARQFLEEAAAKGSTLAESWLVHAEYLWERPNPMNDRSKTADATSNEQTVVSVPHRDLRH</sequence>
<reference evidence="2 3" key="1">
    <citation type="journal article" date="2020" name="J. Phycol.">
        <title>Comparative genome analysis reveals Cyanidiococcus gen. nov., a new extremophilic red algal genus sister to Cyanidioschyzon (Cyanidioschyzonaceae, Rhodophyta).</title>
        <authorList>
            <person name="Liu S.-L."/>
            <person name="Chiang Y.-R."/>
            <person name="Yoon H.S."/>
            <person name="Fu H.-Y."/>
        </authorList>
    </citation>
    <scope>NUCLEOTIDE SEQUENCE [LARGE SCALE GENOMIC DNA]</scope>
    <source>
        <strain evidence="2 3">THAL066</strain>
    </source>
</reference>
<dbReference type="AlphaFoldDB" id="A0A7J7IL93"/>
<evidence type="ECO:0000256" key="1">
    <source>
        <dbReference type="SAM" id="MobiDB-lite"/>
    </source>
</evidence>
<dbReference type="SUPFAM" id="SSF81901">
    <property type="entry name" value="HCP-like"/>
    <property type="match status" value="1"/>
</dbReference>
<dbReference type="Proteomes" id="UP000530660">
    <property type="component" value="Unassembled WGS sequence"/>
</dbReference>
<accession>A0A7J7IL93</accession>
<protein>
    <submittedName>
        <fullName evidence="2">Uncharacterized protein</fullName>
    </submittedName>
</protein>